<dbReference type="EMBL" id="CP021886">
    <property type="protein sequence ID" value="AWI34708.1"/>
    <property type="molecule type" value="Genomic_DNA"/>
</dbReference>
<dbReference type="KEGG" id="had:CDV25_07965"/>
<dbReference type="AlphaFoldDB" id="A0A2U8FFB2"/>
<dbReference type="Proteomes" id="UP000244890">
    <property type="component" value="Chromosome"/>
</dbReference>
<reference evidence="1 2" key="1">
    <citation type="submission" date="2017-06" db="EMBL/GenBank/DDBJ databases">
        <title>Complete genome of Helicobacter apodemus.</title>
        <authorList>
            <person name="Cho S."/>
        </authorList>
    </citation>
    <scope>NUCLEOTIDE SEQUENCE [LARGE SCALE GENOMIC DNA]</scope>
    <source>
        <strain evidence="2">SNUVETPUB-15-01</strain>
    </source>
</reference>
<evidence type="ECO:0000313" key="1">
    <source>
        <dbReference type="EMBL" id="AWI34708.1"/>
    </source>
</evidence>
<gene>
    <name evidence="1" type="ORF">CDV25_07965</name>
</gene>
<accession>A0A2U8FFB2</accession>
<name>A0A2U8FFB2_9HELI</name>
<organism evidence="1 2">
    <name type="scientific">Helicobacter apodemus</name>
    <dbReference type="NCBI Taxonomy" id="135569"/>
    <lineage>
        <taxon>Bacteria</taxon>
        <taxon>Pseudomonadati</taxon>
        <taxon>Campylobacterota</taxon>
        <taxon>Epsilonproteobacteria</taxon>
        <taxon>Campylobacterales</taxon>
        <taxon>Helicobacteraceae</taxon>
        <taxon>Helicobacter</taxon>
    </lineage>
</organism>
<sequence>MVLTGGGAIMLLRSYLTISLATSVALGYGLSNHCASQNQLVGELGKCIANAENPAGTCRLTTPTTLISQLFVPANVSRKGNAVVTLELYPTSNLNS</sequence>
<protein>
    <submittedName>
        <fullName evidence="1">Uncharacterized protein</fullName>
    </submittedName>
</protein>
<evidence type="ECO:0000313" key="2">
    <source>
        <dbReference type="Proteomes" id="UP000244890"/>
    </source>
</evidence>
<proteinExistence type="predicted"/>